<feature type="transmembrane region" description="Helical" evidence="1">
    <location>
        <begin position="217"/>
        <end position="243"/>
    </location>
</feature>
<dbReference type="InterPro" id="IPR018688">
    <property type="entry name" value="PpoB2-like"/>
</dbReference>
<reference evidence="3" key="1">
    <citation type="journal article" date="2019" name="Int. J. Syst. Evol. Microbiol.">
        <title>The Global Catalogue of Microorganisms (GCM) 10K type strain sequencing project: providing services to taxonomists for standard genome sequencing and annotation.</title>
        <authorList>
            <consortium name="The Broad Institute Genomics Platform"/>
            <consortium name="The Broad Institute Genome Sequencing Center for Infectious Disease"/>
            <person name="Wu L."/>
            <person name="Ma J."/>
        </authorList>
    </citation>
    <scope>NUCLEOTIDE SEQUENCE [LARGE SCALE GENOMIC DNA]</scope>
    <source>
        <strain evidence="3">NBRC 101365</strain>
    </source>
</reference>
<dbReference type="Proteomes" id="UP001156882">
    <property type="component" value="Unassembled WGS sequence"/>
</dbReference>
<protein>
    <submittedName>
        <fullName evidence="2">Metal-binding protein</fullName>
    </submittedName>
</protein>
<feature type="transmembrane region" description="Helical" evidence="1">
    <location>
        <begin position="116"/>
        <end position="140"/>
    </location>
</feature>
<keyword evidence="1" id="KW-0812">Transmembrane</keyword>
<evidence type="ECO:0000256" key="1">
    <source>
        <dbReference type="SAM" id="Phobius"/>
    </source>
</evidence>
<sequence length="271" mass="28887">MRTTEAALSAVLRRDRLIVFAALAIVVGLSWAYVLQLAWEMNSPSAEMPGMSVGEMAAMAAPGFVPWTLAHGVFIFAMWTVMMVGMMTPSVAPMVLTYVQVGRHAAASGRPFASALWFLLGYLGIWTVLSVAATLIQYALERGALLTPMMEGASRLFGGAVLIGIGVFQWTPIKGVCLSQCRAPLAFIQKHGGFAGTATGSLRLGAIHGAYCVGCCWALMALLFVVGVMNTLWIAAITTFVLLEKIIPWGRFLSRLAGAAVAGVGLWMLAR</sequence>
<evidence type="ECO:0000313" key="3">
    <source>
        <dbReference type="Proteomes" id="UP001156882"/>
    </source>
</evidence>
<keyword evidence="1" id="KW-0472">Membrane</keyword>
<dbReference type="RefSeq" id="WP_284313515.1">
    <property type="nucleotide sequence ID" value="NZ_BSPC01000028.1"/>
</dbReference>
<gene>
    <name evidence="2" type="ORF">GCM10007874_34420</name>
</gene>
<proteinExistence type="predicted"/>
<keyword evidence="3" id="KW-1185">Reference proteome</keyword>
<evidence type="ECO:0000313" key="2">
    <source>
        <dbReference type="EMBL" id="GLS20425.1"/>
    </source>
</evidence>
<feature type="transmembrane region" description="Helical" evidence="1">
    <location>
        <begin position="252"/>
        <end position="270"/>
    </location>
</feature>
<dbReference type="EMBL" id="BSPC01000028">
    <property type="protein sequence ID" value="GLS20425.1"/>
    <property type="molecule type" value="Genomic_DNA"/>
</dbReference>
<comment type="caution">
    <text evidence="2">The sequence shown here is derived from an EMBL/GenBank/DDBJ whole genome shotgun (WGS) entry which is preliminary data.</text>
</comment>
<dbReference type="Pfam" id="PF09948">
    <property type="entry name" value="PpoB2"/>
    <property type="match status" value="1"/>
</dbReference>
<feature type="transmembrane region" description="Helical" evidence="1">
    <location>
        <begin position="152"/>
        <end position="171"/>
    </location>
</feature>
<name>A0ABQ6CND8_9HYPH</name>
<keyword evidence="1" id="KW-1133">Transmembrane helix</keyword>
<accession>A0ABQ6CND8</accession>
<feature type="transmembrane region" description="Helical" evidence="1">
    <location>
        <begin position="17"/>
        <end position="39"/>
    </location>
</feature>
<organism evidence="2 3">
    <name type="scientific">Labrys miyagiensis</name>
    <dbReference type="NCBI Taxonomy" id="346912"/>
    <lineage>
        <taxon>Bacteria</taxon>
        <taxon>Pseudomonadati</taxon>
        <taxon>Pseudomonadota</taxon>
        <taxon>Alphaproteobacteria</taxon>
        <taxon>Hyphomicrobiales</taxon>
        <taxon>Xanthobacteraceae</taxon>
        <taxon>Labrys</taxon>
    </lineage>
</organism>